<keyword evidence="2" id="KW-1185">Reference proteome</keyword>
<dbReference type="Proteomes" id="UP001321749">
    <property type="component" value="Unassembled WGS sequence"/>
</dbReference>
<accession>A0AAV9HCU0</accession>
<dbReference type="SUPFAM" id="SSF56784">
    <property type="entry name" value="HAD-like"/>
    <property type="match status" value="1"/>
</dbReference>
<dbReference type="InterPro" id="IPR036412">
    <property type="entry name" value="HAD-like_sf"/>
</dbReference>
<name>A0AAV9HCU0_9PEZI</name>
<evidence type="ECO:0000313" key="2">
    <source>
        <dbReference type="Proteomes" id="UP001321749"/>
    </source>
</evidence>
<dbReference type="AlphaFoldDB" id="A0AAV9HCU0"/>
<sequence length="316" mass="34808">MKNIILLDFDGTITSHDTINIIASLATARNPRAGPIWDDIVTKYVADHADHLSSYKPEACDRTTLTQELEYLASLGSVEQKSVERVAGLGVFAAIPGEEFRAFGEKIVDRGESETGAKGGGVAVHGDEDGEAEAAEKVKLRRGLHGFLDWAGKRGWEFGVVSVNWSREFIEGVLLDREEELGGGRRIKANSINWPAGRVEGYEQDKKVLMTVEDKVRAMRDLVVEIKGEGGQEEEGERNKGKVVYFGDSTTDIGCLIEADLGVVMADEDGSKLLKTLRRVGMEVAHVKDFKGKKGLVWARDFEEVLESRVMERLEG</sequence>
<dbReference type="PANTHER" id="PTHR28181">
    <property type="entry name" value="UPF0655 PROTEIN YCR015C"/>
    <property type="match status" value="1"/>
</dbReference>
<evidence type="ECO:0000313" key="1">
    <source>
        <dbReference type="EMBL" id="KAK4458597.1"/>
    </source>
</evidence>
<organism evidence="1 2">
    <name type="scientific">Cladorrhinum samala</name>
    <dbReference type="NCBI Taxonomy" id="585594"/>
    <lineage>
        <taxon>Eukaryota</taxon>
        <taxon>Fungi</taxon>
        <taxon>Dikarya</taxon>
        <taxon>Ascomycota</taxon>
        <taxon>Pezizomycotina</taxon>
        <taxon>Sordariomycetes</taxon>
        <taxon>Sordariomycetidae</taxon>
        <taxon>Sordariales</taxon>
        <taxon>Podosporaceae</taxon>
        <taxon>Cladorrhinum</taxon>
    </lineage>
</organism>
<dbReference type="InterPro" id="IPR023214">
    <property type="entry name" value="HAD_sf"/>
</dbReference>
<protein>
    <submittedName>
        <fullName evidence="1">HAD-like domain-containing protein</fullName>
    </submittedName>
</protein>
<dbReference type="EMBL" id="MU865063">
    <property type="protein sequence ID" value="KAK4458597.1"/>
    <property type="molecule type" value="Genomic_DNA"/>
</dbReference>
<dbReference type="Gene3D" id="3.40.50.1000">
    <property type="entry name" value="HAD superfamily/HAD-like"/>
    <property type="match status" value="1"/>
</dbReference>
<dbReference type="InterPro" id="IPR050849">
    <property type="entry name" value="HAD-like_hydrolase_phosphatase"/>
</dbReference>
<proteinExistence type="predicted"/>
<gene>
    <name evidence="1" type="ORF">QBC42DRAFT_308473</name>
</gene>
<reference evidence="1" key="2">
    <citation type="submission" date="2023-06" db="EMBL/GenBank/DDBJ databases">
        <authorList>
            <consortium name="Lawrence Berkeley National Laboratory"/>
            <person name="Mondo S.J."/>
            <person name="Hensen N."/>
            <person name="Bonometti L."/>
            <person name="Westerberg I."/>
            <person name="Brannstrom I.O."/>
            <person name="Guillou S."/>
            <person name="Cros-Aarteil S."/>
            <person name="Calhoun S."/>
            <person name="Haridas S."/>
            <person name="Kuo A."/>
            <person name="Pangilinan J."/>
            <person name="Riley R."/>
            <person name="Labutti K."/>
            <person name="Andreopoulos B."/>
            <person name="Lipzen A."/>
            <person name="Chen C."/>
            <person name="Yanf M."/>
            <person name="Daum C."/>
            <person name="Ng V."/>
            <person name="Clum A."/>
            <person name="Steindorff A."/>
            <person name="Ohm R."/>
            <person name="Martin F."/>
            <person name="Silar P."/>
            <person name="Natvig D."/>
            <person name="Lalanne C."/>
            <person name="Gautier V."/>
            <person name="Ament-Velasquez S.L."/>
            <person name="Kruys A."/>
            <person name="Hutchinson M.I."/>
            <person name="Powell A.J."/>
            <person name="Barry K."/>
            <person name="Miller A.N."/>
            <person name="Grigoriev I.V."/>
            <person name="Debuchy R."/>
            <person name="Gladieux P."/>
            <person name="Thoren M.H."/>
            <person name="Johannesson H."/>
        </authorList>
    </citation>
    <scope>NUCLEOTIDE SEQUENCE</scope>
    <source>
        <strain evidence="1">PSN324</strain>
    </source>
</reference>
<comment type="caution">
    <text evidence="1">The sequence shown here is derived from an EMBL/GenBank/DDBJ whole genome shotgun (WGS) entry which is preliminary data.</text>
</comment>
<dbReference type="PANTHER" id="PTHR28181:SF1">
    <property type="entry name" value="COLD TOLERANCE PROTEIN 1"/>
    <property type="match status" value="1"/>
</dbReference>
<reference evidence="1" key="1">
    <citation type="journal article" date="2023" name="Mol. Phylogenet. Evol.">
        <title>Genome-scale phylogeny and comparative genomics of the fungal order Sordariales.</title>
        <authorList>
            <person name="Hensen N."/>
            <person name="Bonometti L."/>
            <person name="Westerberg I."/>
            <person name="Brannstrom I.O."/>
            <person name="Guillou S."/>
            <person name="Cros-Aarteil S."/>
            <person name="Calhoun S."/>
            <person name="Haridas S."/>
            <person name="Kuo A."/>
            <person name="Mondo S."/>
            <person name="Pangilinan J."/>
            <person name="Riley R."/>
            <person name="LaButti K."/>
            <person name="Andreopoulos B."/>
            <person name="Lipzen A."/>
            <person name="Chen C."/>
            <person name="Yan M."/>
            <person name="Daum C."/>
            <person name="Ng V."/>
            <person name="Clum A."/>
            <person name="Steindorff A."/>
            <person name="Ohm R.A."/>
            <person name="Martin F."/>
            <person name="Silar P."/>
            <person name="Natvig D.O."/>
            <person name="Lalanne C."/>
            <person name="Gautier V."/>
            <person name="Ament-Velasquez S.L."/>
            <person name="Kruys A."/>
            <person name="Hutchinson M.I."/>
            <person name="Powell A.J."/>
            <person name="Barry K."/>
            <person name="Miller A.N."/>
            <person name="Grigoriev I.V."/>
            <person name="Debuchy R."/>
            <person name="Gladieux P."/>
            <person name="Hiltunen Thoren M."/>
            <person name="Johannesson H."/>
        </authorList>
    </citation>
    <scope>NUCLEOTIDE SEQUENCE</scope>
    <source>
        <strain evidence="1">PSN324</strain>
    </source>
</reference>